<feature type="domain" description="Trypsin-co-occurring" evidence="2">
    <location>
        <begin position="8"/>
        <end position="88"/>
    </location>
</feature>
<accession>A0ABW1FZN2</accession>
<comment type="caution">
    <text evidence="3">The sequence shown here is derived from an EMBL/GenBank/DDBJ whole genome shotgun (WGS) entry which is preliminary data.</text>
</comment>
<evidence type="ECO:0000256" key="1">
    <source>
        <dbReference type="SAM" id="MobiDB-lite"/>
    </source>
</evidence>
<name>A0ABW1FZN2_9ACTN</name>
<keyword evidence="4" id="KW-1185">Reference proteome</keyword>
<feature type="region of interest" description="Disordered" evidence="1">
    <location>
        <begin position="92"/>
        <end position="115"/>
    </location>
</feature>
<protein>
    <submittedName>
        <fullName evidence="3">Trypco2 family protein</fullName>
    </submittedName>
</protein>
<evidence type="ECO:0000313" key="4">
    <source>
        <dbReference type="Proteomes" id="UP001596174"/>
    </source>
</evidence>
<dbReference type="InterPro" id="IPR045608">
    <property type="entry name" value="Trypco2"/>
</dbReference>
<reference evidence="4" key="1">
    <citation type="journal article" date="2019" name="Int. J. Syst. Evol. Microbiol.">
        <title>The Global Catalogue of Microorganisms (GCM) 10K type strain sequencing project: providing services to taxonomists for standard genome sequencing and annotation.</title>
        <authorList>
            <consortium name="The Broad Institute Genomics Platform"/>
            <consortium name="The Broad Institute Genome Sequencing Center for Infectious Disease"/>
            <person name="Wu L."/>
            <person name="Ma J."/>
        </authorList>
    </citation>
    <scope>NUCLEOTIDE SEQUENCE [LARGE SCALE GENOMIC DNA]</scope>
    <source>
        <strain evidence="4">JCM 4816</strain>
    </source>
</reference>
<gene>
    <name evidence="3" type="ORF">ACFP3V_10640</name>
</gene>
<dbReference type="Proteomes" id="UP001596174">
    <property type="component" value="Unassembled WGS sequence"/>
</dbReference>
<dbReference type="EMBL" id="JBHSQJ010000038">
    <property type="protein sequence ID" value="MFC5907678.1"/>
    <property type="molecule type" value="Genomic_DNA"/>
</dbReference>
<sequence>MAHRGPAVTLAAAVEQLRADLAEAQRQARQPGAAGPHFAVQEVRVTLEVEGEVSANGEAGLRWYLVGATARGLWRRRRGHRVELLLKPAGHFQVSDNEAVPPPSALAQGALPEPR</sequence>
<evidence type="ECO:0000313" key="3">
    <source>
        <dbReference type="EMBL" id="MFC5907678.1"/>
    </source>
</evidence>
<dbReference type="RefSeq" id="WP_380582342.1">
    <property type="nucleotide sequence ID" value="NZ_JBHSQJ010000038.1"/>
</dbReference>
<proteinExistence type="predicted"/>
<evidence type="ECO:0000259" key="2">
    <source>
        <dbReference type="Pfam" id="PF19631"/>
    </source>
</evidence>
<organism evidence="3 4">
    <name type="scientific">Streptacidiphilus monticola</name>
    <dbReference type="NCBI Taxonomy" id="2161674"/>
    <lineage>
        <taxon>Bacteria</taxon>
        <taxon>Bacillati</taxon>
        <taxon>Actinomycetota</taxon>
        <taxon>Actinomycetes</taxon>
        <taxon>Kitasatosporales</taxon>
        <taxon>Streptomycetaceae</taxon>
        <taxon>Streptacidiphilus</taxon>
    </lineage>
</organism>
<dbReference type="Pfam" id="PF19631">
    <property type="entry name" value="Trypco2"/>
    <property type="match status" value="1"/>
</dbReference>